<dbReference type="InterPro" id="IPR050188">
    <property type="entry name" value="RluA_PseudoU_synthase"/>
</dbReference>
<evidence type="ECO:0000313" key="4">
    <source>
        <dbReference type="Proteomes" id="UP000503640"/>
    </source>
</evidence>
<evidence type="ECO:0000259" key="2">
    <source>
        <dbReference type="Pfam" id="PF00849"/>
    </source>
</evidence>
<reference evidence="4" key="1">
    <citation type="journal article" date="2020" name="Appl. Environ. Microbiol.">
        <title>Diazotrophic Anaeromyxobacter Isolates from Soils.</title>
        <authorList>
            <person name="Masuda Y."/>
            <person name="Yamanaka H."/>
            <person name="Xu Z.X."/>
            <person name="Shiratori Y."/>
            <person name="Aono T."/>
            <person name="Amachi S."/>
            <person name="Senoo K."/>
            <person name="Itoh H."/>
        </authorList>
    </citation>
    <scope>NUCLEOTIDE SEQUENCE [LARGE SCALE GENOMIC DNA]</scope>
    <source>
        <strain evidence="4">R267</strain>
    </source>
</reference>
<protein>
    <recommendedName>
        <fullName evidence="2">Pseudouridine synthase RsuA/RluA-like domain-containing protein</fullName>
    </recommendedName>
</protein>
<dbReference type="InterPro" id="IPR006145">
    <property type="entry name" value="PsdUridine_synth_RsuA/RluA"/>
</dbReference>
<sequence length="232" mass="24566">MTLAVLYQDEHLAAVDKPAGRLVIPGRGAPERTVQAEAEEALGRLWVVHRLDRGTSGVLLFARSAAAHRALNLAFDRHEVEKRYLALVRGAPPTEARLDAAIAPARRGRMRPARPGEERGKAAVTRVRLLEAFPARPPLPALALVEARPETGRTHQIRVHLAWAGTPLAVDPDYGDAGPLTGEGGAVLLARTPLHAAGLALRHPISGAPLAIEAPLPEDLARTLAAAGATTP</sequence>
<dbReference type="GO" id="GO:0003723">
    <property type="term" value="F:RNA binding"/>
    <property type="evidence" value="ECO:0007669"/>
    <property type="project" value="InterPro"/>
</dbReference>
<dbReference type="Pfam" id="PF00849">
    <property type="entry name" value="PseudoU_synth_2"/>
    <property type="match status" value="1"/>
</dbReference>
<comment type="similarity">
    <text evidence="1">Belongs to the pseudouridine synthase RluA family.</text>
</comment>
<organism evidence="3 4">
    <name type="scientific">Anaeromyxobacter diazotrophicus</name>
    <dbReference type="NCBI Taxonomy" id="2590199"/>
    <lineage>
        <taxon>Bacteria</taxon>
        <taxon>Pseudomonadati</taxon>
        <taxon>Myxococcota</taxon>
        <taxon>Myxococcia</taxon>
        <taxon>Myxococcales</taxon>
        <taxon>Cystobacterineae</taxon>
        <taxon>Anaeromyxobacteraceae</taxon>
        <taxon>Anaeromyxobacter</taxon>
    </lineage>
</organism>
<dbReference type="InterPro" id="IPR020103">
    <property type="entry name" value="PsdUridine_synth_cat_dom_sf"/>
</dbReference>
<feature type="domain" description="Pseudouridine synthase RsuA/RluA-like" evidence="2">
    <location>
        <begin position="11"/>
        <end position="162"/>
    </location>
</feature>
<dbReference type="SUPFAM" id="SSF55120">
    <property type="entry name" value="Pseudouridine synthase"/>
    <property type="match status" value="1"/>
</dbReference>
<evidence type="ECO:0000313" key="3">
    <source>
        <dbReference type="EMBL" id="GEJ57379.1"/>
    </source>
</evidence>
<name>A0A7I9VMM3_9BACT</name>
<accession>A0A7I9VMM3</accession>
<dbReference type="EMBL" id="BJTG01000004">
    <property type="protein sequence ID" value="GEJ57379.1"/>
    <property type="molecule type" value="Genomic_DNA"/>
</dbReference>
<proteinExistence type="inferred from homology"/>
<dbReference type="CDD" id="cd02869">
    <property type="entry name" value="PseudoU_synth_RluA_like"/>
    <property type="match status" value="1"/>
</dbReference>
<dbReference type="GO" id="GO:0009982">
    <property type="term" value="F:pseudouridine synthase activity"/>
    <property type="evidence" value="ECO:0007669"/>
    <property type="project" value="InterPro"/>
</dbReference>
<comment type="caution">
    <text evidence="3">The sequence shown here is derived from an EMBL/GenBank/DDBJ whole genome shotgun (WGS) entry which is preliminary data.</text>
</comment>
<dbReference type="PANTHER" id="PTHR21600">
    <property type="entry name" value="MITOCHONDRIAL RNA PSEUDOURIDINE SYNTHASE"/>
    <property type="match status" value="1"/>
</dbReference>
<gene>
    <name evidence="3" type="ORF">AMYX_21200</name>
</gene>
<dbReference type="Gene3D" id="3.30.2350.10">
    <property type="entry name" value="Pseudouridine synthase"/>
    <property type="match status" value="1"/>
</dbReference>
<dbReference type="PANTHER" id="PTHR21600:SF87">
    <property type="entry name" value="RNA PSEUDOURIDYLATE SYNTHASE DOMAIN-CONTAINING PROTEIN 1"/>
    <property type="match status" value="1"/>
</dbReference>
<evidence type="ECO:0000256" key="1">
    <source>
        <dbReference type="ARBA" id="ARBA00010876"/>
    </source>
</evidence>
<dbReference type="PROSITE" id="PS01129">
    <property type="entry name" value="PSI_RLU"/>
    <property type="match status" value="1"/>
</dbReference>
<keyword evidence="4" id="KW-1185">Reference proteome</keyword>
<dbReference type="InterPro" id="IPR006224">
    <property type="entry name" value="PsdUridine_synth_RluA-like_CS"/>
</dbReference>
<dbReference type="Proteomes" id="UP000503640">
    <property type="component" value="Unassembled WGS sequence"/>
</dbReference>
<dbReference type="GO" id="GO:0000455">
    <property type="term" value="P:enzyme-directed rRNA pseudouridine synthesis"/>
    <property type="evidence" value="ECO:0007669"/>
    <property type="project" value="TreeGrafter"/>
</dbReference>
<dbReference type="AlphaFoldDB" id="A0A7I9VMM3"/>
<dbReference type="RefSeq" id="WP_176064835.1">
    <property type="nucleotide sequence ID" value="NZ_BJTG01000004.1"/>
</dbReference>
<dbReference type="GO" id="GO:0140098">
    <property type="term" value="F:catalytic activity, acting on RNA"/>
    <property type="evidence" value="ECO:0007669"/>
    <property type="project" value="UniProtKB-ARBA"/>
</dbReference>